<dbReference type="Proteomes" id="UP001223586">
    <property type="component" value="Unassembled WGS sequence"/>
</dbReference>
<proteinExistence type="predicted"/>
<protein>
    <recommendedName>
        <fullName evidence="3">Immunity protein 30 domain-containing protein</fullName>
    </recommendedName>
</protein>
<evidence type="ECO:0000313" key="1">
    <source>
        <dbReference type="EMBL" id="MDQ0178386.1"/>
    </source>
</evidence>
<comment type="caution">
    <text evidence="1">The sequence shown here is derived from an EMBL/GenBank/DDBJ whole genome shotgun (WGS) entry which is preliminary data.</text>
</comment>
<name>A0ABT9WYM0_9BACI</name>
<dbReference type="EMBL" id="JAUSTT010000042">
    <property type="protein sequence ID" value="MDQ0178386.1"/>
    <property type="molecule type" value="Genomic_DNA"/>
</dbReference>
<evidence type="ECO:0000313" key="2">
    <source>
        <dbReference type="Proteomes" id="UP001223586"/>
    </source>
</evidence>
<keyword evidence="2" id="KW-1185">Reference proteome</keyword>
<dbReference type="RefSeq" id="WP_307233164.1">
    <property type="nucleotide sequence ID" value="NZ_JAUSTT010000042.1"/>
</dbReference>
<evidence type="ECO:0008006" key="3">
    <source>
        <dbReference type="Google" id="ProtNLM"/>
    </source>
</evidence>
<sequence length="129" mass="15030">MYDKDTIRDLLIDSTHSIHEANIFFEERLHDKALLDILIDIALDDYSSDASMTASYWISKFTENVLVQIEDKLLILQENELDNNSVHAWIALGRIKSKKGLLYLIEKRISSKLSWEAEALKHHLKDYLN</sequence>
<organism evidence="1 2">
    <name type="scientific">Bacillus chungangensis</name>
    <dbReference type="NCBI Taxonomy" id="587633"/>
    <lineage>
        <taxon>Bacteria</taxon>
        <taxon>Bacillati</taxon>
        <taxon>Bacillota</taxon>
        <taxon>Bacilli</taxon>
        <taxon>Bacillales</taxon>
        <taxon>Bacillaceae</taxon>
        <taxon>Bacillus</taxon>
    </lineage>
</organism>
<reference evidence="1 2" key="1">
    <citation type="submission" date="2023-07" db="EMBL/GenBank/DDBJ databases">
        <title>Genomic Encyclopedia of Type Strains, Phase IV (KMG-IV): sequencing the most valuable type-strain genomes for metagenomic binning, comparative biology and taxonomic classification.</title>
        <authorList>
            <person name="Goeker M."/>
        </authorList>
    </citation>
    <scope>NUCLEOTIDE SEQUENCE [LARGE SCALE GENOMIC DNA]</scope>
    <source>
        <strain evidence="1 2">DSM 23837</strain>
    </source>
</reference>
<gene>
    <name evidence="1" type="ORF">J2S08_004291</name>
</gene>
<accession>A0ABT9WYM0</accession>